<reference evidence="3 4" key="1">
    <citation type="journal article" date="2014" name="Nat. Commun.">
        <title>Klebsormidium flaccidum genome reveals primary factors for plant terrestrial adaptation.</title>
        <authorList>
            <person name="Hori K."/>
            <person name="Maruyama F."/>
            <person name="Fujisawa T."/>
            <person name="Togashi T."/>
            <person name="Yamamoto N."/>
            <person name="Seo M."/>
            <person name="Sato S."/>
            <person name="Yamada T."/>
            <person name="Mori H."/>
            <person name="Tajima N."/>
            <person name="Moriyama T."/>
            <person name="Ikeuchi M."/>
            <person name="Watanabe M."/>
            <person name="Wada H."/>
            <person name="Kobayashi K."/>
            <person name="Saito M."/>
            <person name="Masuda T."/>
            <person name="Sasaki-Sekimoto Y."/>
            <person name="Mashiguchi K."/>
            <person name="Awai K."/>
            <person name="Shimojima M."/>
            <person name="Masuda S."/>
            <person name="Iwai M."/>
            <person name="Nobusawa T."/>
            <person name="Narise T."/>
            <person name="Kondo S."/>
            <person name="Saito H."/>
            <person name="Sato R."/>
            <person name="Murakawa M."/>
            <person name="Ihara Y."/>
            <person name="Oshima-Yamada Y."/>
            <person name="Ohtaka K."/>
            <person name="Satoh M."/>
            <person name="Sonobe K."/>
            <person name="Ishii M."/>
            <person name="Ohtani R."/>
            <person name="Kanamori-Sato M."/>
            <person name="Honoki R."/>
            <person name="Miyazaki D."/>
            <person name="Mochizuki H."/>
            <person name="Umetsu J."/>
            <person name="Higashi K."/>
            <person name="Shibata D."/>
            <person name="Kamiya Y."/>
            <person name="Sato N."/>
            <person name="Nakamura Y."/>
            <person name="Tabata S."/>
            <person name="Ida S."/>
            <person name="Kurokawa K."/>
            <person name="Ohta H."/>
        </authorList>
    </citation>
    <scope>NUCLEOTIDE SEQUENCE [LARGE SCALE GENOMIC DNA]</scope>
    <source>
        <strain evidence="3 4">NIES-2285</strain>
    </source>
</reference>
<evidence type="ECO:0000313" key="4">
    <source>
        <dbReference type="Proteomes" id="UP000054558"/>
    </source>
</evidence>
<dbReference type="InterPro" id="IPR015943">
    <property type="entry name" value="WD40/YVTN_repeat-like_dom_sf"/>
</dbReference>
<evidence type="ECO:0000259" key="2">
    <source>
        <dbReference type="Pfam" id="PF25460"/>
    </source>
</evidence>
<dbReference type="Pfam" id="PF25460">
    <property type="entry name" value="Beta-prop_Aladin"/>
    <property type="match status" value="1"/>
</dbReference>
<dbReference type="AlphaFoldDB" id="A0A1Y1I3E7"/>
<dbReference type="SUPFAM" id="SSF82171">
    <property type="entry name" value="DPP6 N-terminal domain-like"/>
    <property type="match status" value="1"/>
</dbReference>
<proteinExistence type="predicted"/>
<feature type="compositionally biased region" description="Polar residues" evidence="1">
    <location>
        <begin position="87"/>
        <end position="118"/>
    </location>
</feature>
<dbReference type="EMBL" id="DF237091">
    <property type="protein sequence ID" value="GAQ83277.1"/>
    <property type="molecule type" value="Genomic_DNA"/>
</dbReference>
<feature type="region of interest" description="Disordered" evidence="1">
    <location>
        <begin position="75"/>
        <end position="118"/>
    </location>
</feature>
<dbReference type="InterPro" id="IPR045139">
    <property type="entry name" value="Aladin"/>
</dbReference>
<dbReference type="Proteomes" id="UP000054558">
    <property type="component" value="Unassembled WGS sequence"/>
</dbReference>
<dbReference type="OrthoDB" id="411991at2759"/>
<dbReference type="OMA" id="FQPLYKD"/>
<evidence type="ECO:0000313" key="3">
    <source>
        <dbReference type="EMBL" id="GAQ83277.1"/>
    </source>
</evidence>
<name>A0A1Y1I3E7_KLENI</name>
<evidence type="ECO:0000256" key="1">
    <source>
        <dbReference type="SAM" id="MobiDB-lite"/>
    </source>
</evidence>
<protein>
    <submittedName>
        <fullName evidence="3">Aladin</fullName>
    </submittedName>
</protein>
<keyword evidence="4" id="KW-1185">Reference proteome</keyword>
<dbReference type="Gene3D" id="2.130.10.10">
    <property type="entry name" value="YVTN repeat-like/Quinoprotein amine dehydrogenase"/>
    <property type="match status" value="2"/>
</dbReference>
<accession>A0A1Y1I3E7</accession>
<organism evidence="3 4">
    <name type="scientific">Klebsormidium nitens</name>
    <name type="common">Green alga</name>
    <name type="synonym">Ulothrix nitens</name>
    <dbReference type="NCBI Taxonomy" id="105231"/>
    <lineage>
        <taxon>Eukaryota</taxon>
        <taxon>Viridiplantae</taxon>
        <taxon>Streptophyta</taxon>
        <taxon>Klebsormidiophyceae</taxon>
        <taxon>Klebsormidiales</taxon>
        <taxon>Klebsormidiaceae</taxon>
        <taxon>Klebsormidium</taxon>
    </lineage>
</organism>
<dbReference type="PANTHER" id="PTHR14494">
    <property type="entry name" value="ALADIN/ADRACALIN/AAAS"/>
    <property type="match status" value="1"/>
</dbReference>
<dbReference type="STRING" id="105231.A0A1Y1I3E7"/>
<dbReference type="SMART" id="SM00320">
    <property type="entry name" value="WD40"/>
    <property type="match status" value="3"/>
</dbReference>
<dbReference type="InterPro" id="IPR001680">
    <property type="entry name" value="WD40_rpt"/>
</dbReference>
<dbReference type="InterPro" id="IPR057403">
    <property type="entry name" value="Beta-prop_Aladin"/>
</dbReference>
<dbReference type="PANTHER" id="PTHR14494:SF0">
    <property type="entry name" value="ALADIN"/>
    <property type="match status" value="1"/>
</dbReference>
<sequence>MARSIPDVEEATVCEVNRGLVHVRRGDAQALQDVQNSIQAYLYPTLTIDLKDPTDLLVDTVPILSYWGATKEAPAAKSLPAPGGPPSETSPKDTPSSSHAATSQTGSPSQEGVQNSTQPKLALQQLQTLVLTLVARARSALGPLISGPPPTLLETGPLRDLSWHSAKQRLAVIGPFDRILLYDLEARGEAAATPGVLAHEFQKGAAMVRWRPKAAGGLAVACRTGVCFWTLTPPVHICPLSPSPAVRGSPSVRHRKPLQATMVFFQSPSGAPFTAVEWSPDGRLLAASSSLDSSIMVYDVATGAGAPLRRGLGGEALLRWAPSGDYFFSAKMNGNFHLWETTRWTSEPWASQSGRVVAAAWSPDSRALLLAFENSTTLGAIHLTGKVPSLDAHLIPLELPEVEALASRACPNPGIEHMAWDAGGDRLAVSYRGGDEQTGGLVAVYDTRRTPVVAASFIGLIRGPKADSRPLSLSFFNRFARGSLLAVAWSSSQISVYPLLYKGR</sequence>
<dbReference type="GO" id="GO:0006913">
    <property type="term" value="P:nucleocytoplasmic transport"/>
    <property type="evidence" value="ECO:0000318"/>
    <property type="project" value="GO_Central"/>
</dbReference>
<gene>
    <name evidence="3" type="ORF">KFL_001420020</name>
</gene>
<dbReference type="GO" id="GO:0005643">
    <property type="term" value="C:nuclear pore"/>
    <property type="evidence" value="ECO:0000318"/>
    <property type="project" value="GO_Central"/>
</dbReference>
<feature type="domain" description="Aladin seven-bladed propeller" evidence="2">
    <location>
        <begin position="155"/>
        <end position="499"/>
    </location>
</feature>